<organism evidence="3 4">
    <name type="scientific">Halorussus caseinilyticus</name>
    <dbReference type="NCBI Taxonomy" id="3034025"/>
    <lineage>
        <taxon>Archaea</taxon>
        <taxon>Methanobacteriati</taxon>
        <taxon>Methanobacteriota</taxon>
        <taxon>Stenosarchaea group</taxon>
        <taxon>Halobacteria</taxon>
        <taxon>Halobacteriales</taxon>
        <taxon>Haladaptataceae</taxon>
        <taxon>Halorussus</taxon>
    </lineage>
</organism>
<evidence type="ECO:0000313" key="4">
    <source>
        <dbReference type="Proteomes" id="UP001596407"/>
    </source>
</evidence>
<reference evidence="3 4" key="1">
    <citation type="journal article" date="2019" name="Int. J. Syst. Evol. Microbiol.">
        <title>The Global Catalogue of Microorganisms (GCM) 10K type strain sequencing project: providing services to taxonomists for standard genome sequencing and annotation.</title>
        <authorList>
            <consortium name="The Broad Institute Genomics Platform"/>
            <consortium name="The Broad Institute Genome Sequencing Center for Infectious Disease"/>
            <person name="Wu L."/>
            <person name="Ma J."/>
        </authorList>
    </citation>
    <scope>NUCLEOTIDE SEQUENCE [LARGE SCALE GENOMIC DNA]</scope>
    <source>
        <strain evidence="3 4">DT72</strain>
    </source>
</reference>
<evidence type="ECO:0000256" key="2">
    <source>
        <dbReference type="SAM" id="Phobius"/>
    </source>
</evidence>
<evidence type="ECO:0000313" key="3">
    <source>
        <dbReference type="EMBL" id="MFC7079775.1"/>
    </source>
</evidence>
<dbReference type="AlphaFoldDB" id="A0ABD5WJ88"/>
<comment type="caution">
    <text evidence="3">The sequence shown here is derived from an EMBL/GenBank/DDBJ whole genome shotgun (WGS) entry which is preliminary data.</text>
</comment>
<feature type="region of interest" description="Disordered" evidence="1">
    <location>
        <begin position="81"/>
        <end position="101"/>
    </location>
</feature>
<gene>
    <name evidence="3" type="ORF">ACFQJ6_06100</name>
</gene>
<dbReference type="EMBL" id="JBHSZH010000005">
    <property type="protein sequence ID" value="MFC7079775.1"/>
    <property type="molecule type" value="Genomic_DNA"/>
</dbReference>
<accession>A0ABD5WJ88</accession>
<feature type="compositionally biased region" description="Polar residues" evidence="1">
    <location>
        <begin position="38"/>
        <end position="50"/>
    </location>
</feature>
<keyword evidence="2" id="KW-0812">Transmembrane</keyword>
<feature type="compositionally biased region" description="Basic and acidic residues" evidence="1">
    <location>
        <begin position="1"/>
        <end position="12"/>
    </location>
</feature>
<keyword evidence="2" id="KW-1133">Transmembrane helix</keyword>
<feature type="compositionally biased region" description="Low complexity" evidence="1">
    <location>
        <begin position="28"/>
        <end position="37"/>
    </location>
</feature>
<dbReference type="RefSeq" id="WP_276279136.1">
    <property type="nucleotide sequence ID" value="NZ_CP119809.1"/>
</dbReference>
<sequence length="101" mass="10844">MGILEIHFHDSEFSWSVNPDGGEKQSRSRSLSLGSGSESDASTDGGQSDRPSIAPKLRSFAILALVVGAGIAYNRLRSQRARKAAAEEESVGGRLSRIRSR</sequence>
<proteinExistence type="predicted"/>
<feature type="transmembrane region" description="Helical" evidence="2">
    <location>
        <begin position="57"/>
        <end position="73"/>
    </location>
</feature>
<dbReference type="Proteomes" id="UP001596407">
    <property type="component" value="Unassembled WGS sequence"/>
</dbReference>
<keyword evidence="4" id="KW-1185">Reference proteome</keyword>
<protein>
    <submittedName>
        <fullName evidence="3">Uncharacterized protein</fullName>
    </submittedName>
</protein>
<dbReference type="GeneID" id="79303697"/>
<evidence type="ECO:0000256" key="1">
    <source>
        <dbReference type="SAM" id="MobiDB-lite"/>
    </source>
</evidence>
<keyword evidence="2" id="KW-0472">Membrane</keyword>
<feature type="region of interest" description="Disordered" evidence="1">
    <location>
        <begin position="1"/>
        <end position="52"/>
    </location>
</feature>
<name>A0ABD5WJ88_9EURY</name>